<accession>A0A1T4XLT3</accession>
<proteinExistence type="predicted"/>
<dbReference type="OrthoDB" id="9808130at2"/>
<dbReference type="InterPro" id="IPR013097">
    <property type="entry name" value="Dabb"/>
</dbReference>
<dbReference type="STRING" id="1147123.SAMN05443428_11078"/>
<dbReference type="PANTHER" id="PTHR37832:SF1">
    <property type="entry name" value="STRESS-RESPONSE A_B BARREL DOMAIN-CONTAINING PROTEIN"/>
    <property type="match status" value="1"/>
</dbReference>
<sequence>MIKHIVAWKLKDEAEGNKKCENAKIIKERLEALRNIITEIKNIEVGININDSSSAYDVVLYSEFETLNDLEKYQKHPEHVKIAEFIGKIREDRIVVDYEA</sequence>
<dbReference type="Proteomes" id="UP000190105">
    <property type="component" value="Unassembled WGS sequence"/>
</dbReference>
<evidence type="ECO:0000313" key="3">
    <source>
        <dbReference type="Proteomes" id="UP000190105"/>
    </source>
</evidence>
<organism evidence="2 3">
    <name type="scientific">Caloramator quimbayensis</name>
    <dbReference type="NCBI Taxonomy" id="1147123"/>
    <lineage>
        <taxon>Bacteria</taxon>
        <taxon>Bacillati</taxon>
        <taxon>Bacillota</taxon>
        <taxon>Clostridia</taxon>
        <taxon>Eubacteriales</taxon>
        <taxon>Clostridiaceae</taxon>
        <taxon>Caloramator</taxon>
    </lineage>
</organism>
<dbReference type="InterPro" id="IPR011008">
    <property type="entry name" value="Dimeric_a/b-barrel"/>
</dbReference>
<feature type="domain" description="Stress-response A/B barrel" evidence="1">
    <location>
        <begin position="2"/>
        <end position="98"/>
    </location>
</feature>
<dbReference type="EMBL" id="FUYH01000010">
    <property type="protein sequence ID" value="SKA90466.1"/>
    <property type="molecule type" value="Genomic_DNA"/>
</dbReference>
<dbReference type="SMART" id="SM00886">
    <property type="entry name" value="Dabb"/>
    <property type="match status" value="1"/>
</dbReference>
<reference evidence="3" key="1">
    <citation type="submission" date="2017-02" db="EMBL/GenBank/DDBJ databases">
        <authorList>
            <person name="Varghese N."/>
            <person name="Submissions S."/>
        </authorList>
    </citation>
    <scope>NUCLEOTIDE SEQUENCE [LARGE SCALE GENOMIC DNA]</scope>
    <source>
        <strain evidence="3">USBA 833</strain>
    </source>
</reference>
<gene>
    <name evidence="2" type="ORF">SAMN05443428_11078</name>
</gene>
<dbReference type="PANTHER" id="PTHR37832">
    <property type="entry name" value="BLL2683 PROTEIN"/>
    <property type="match status" value="1"/>
</dbReference>
<dbReference type="PROSITE" id="PS51502">
    <property type="entry name" value="S_R_A_B_BARREL"/>
    <property type="match status" value="1"/>
</dbReference>
<name>A0A1T4XLT3_9CLOT</name>
<dbReference type="SUPFAM" id="SSF54909">
    <property type="entry name" value="Dimeric alpha+beta barrel"/>
    <property type="match status" value="1"/>
</dbReference>
<evidence type="ECO:0000259" key="1">
    <source>
        <dbReference type="PROSITE" id="PS51502"/>
    </source>
</evidence>
<keyword evidence="3" id="KW-1185">Reference proteome</keyword>
<dbReference type="RefSeq" id="WP_078696608.1">
    <property type="nucleotide sequence ID" value="NZ_FUYH01000010.1"/>
</dbReference>
<evidence type="ECO:0000313" key="2">
    <source>
        <dbReference type="EMBL" id="SKA90466.1"/>
    </source>
</evidence>
<protein>
    <submittedName>
        <fullName evidence="2">Stress responsive A/B Barrel Domain</fullName>
    </submittedName>
</protein>
<dbReference type="Gene3D" id="3.30.70.100">
    <property type="match status" value="1"/>
</dbReference>
<dbReference type="Pfam" id="PF07876">
    <property type="entry name" value="Dabb"/>
    <property type="match status" value="1"/>
</dbReference>
<dbReference type="AlphaFoldDB" id="A0A1T4XLT3"/>